<accession>A0ABU7DA11</accession>
<dbReference type="EMBL" id="JAHUTJ010019358">
    <property type="protein sequence ID" value="MED6271971.1"/>
    <property type="molecule type" value="Genomic_DNA"/>
</dbReference>
<gene>
    <name evidence="2" type="ORF">CHARACLAT_025543</name>
</gene>
<dbReference type="Proteomes" id="UP001352852">
    <property type="component" value="Unassembled WGS sequence"/>
</dbReference>
<organism evidence="2 3">
    <name type="scientific">Characodon lateralis</name>
    <dbReference type="NCBI Taxonomy" id="208331"/>
    <lineage>
        <taxon>Eukaryota</taxon>
        <taxon>Metazoa</taxon>
        <taxon>Chordata</taxon>
        <taxon>Craniata</taxon>
        <taxon>Vertebrata</taxon>
        <taxon>Euteleostomi</taxon>
        <taxon>Actinopterygii</taxon>
        <taxon>Neopterygii</taxon>
        <taxon>Teleostei</taxon>
        <taxon>Neoteleostei</taxon>
        <taxon>Acanthomorphata</taxon>
        <taxon>Ovalentaria</taxon>
        <taxon>Atherinomorphae</taxon>
        <taxon>Cyprinodontiformes</taxon>
        <taxon>Goodeidae</taxon>
        <taxon>Characodon</taxon>
    </lineage>
</organism>
<feature type="region of interest" description="Disordered" evidence="1">
    <location>
        <begin position="94"/>
        <end position="116"/>
    </location>
</feature>
<evidence type="ECO:0000256" key="1">
    <source>
        <dbReference type="SAM" id="MobiDB-lite"/>
    </source>
</evidence>
<sequence>MPHRPPPLLEHAPQATTRDTVKCLLQVYKTRGQFGQTTHETSSSVGEAVLSPPEVPDGLPESLQCQPVLLDGIPNFSQVRVFASATARAAARLPSRYPSAASGVPQANPSRLDSFS</sequence>
<name>A0ABU7DA11_9TELE</name>
<keyword evidence="3" id="KW-1185">Reference proteome</keyword>
<evidence type="ECO:0000313" key="3">
    <source>
        <dbReference type="Proteomes" id="UP001352852"/>
    </source>
</evidence>
<reference evidence="2 3" key="1">
    <citation type="submission" date="2021-06" db="EMBL/GenBank/DDBJ databases">
        <authorList>
            <person name="Palmer J.M."/>
        </authorList>
    </citation>
    <scope>NUCLEOTIDE SEQUENCE [LARGE SCALE GENOMIC DNA]</scope>
    <source>
        <strain evidence="2 3">CL_MEX2019</strain>
        <tissue evidence="2">Muscle</tissue>
    </source>
</reference>
<evidence type="ECO:0000313" key="2">
    <source>
        <dbReference type="EMBL" id="MED6271971.1"/>
    </source>
</evidence>
<protein>
    <submittedName>
        <fullName evidence="2">Uncharacterized protein</fullName>
    </submittedName>
</protein>
<comment type="caution">
    <text evidence="2">The sequence shown here is derived from an EMBL/GenBank/DDBJ whole genome shotgun (WGS) entry which is preliminary data.</text>
</comment>
<feature type="compositionally biased region" description="Polar residues" evidence="1">
    <location>
        <begin position="105"/>
        <end position="116"/>
    </location>
</feature>
<feature type="compositionally biased region" description="Polar residues" evidence="1">
    <location>
        <begin position="34"/>
        <end position="45"/>
    </location>
</feature>
<proteinExistence type="predicted"/>
<feature type="region of interest" description="Disordered" evidence="1">
    <location>
        <begin position="34"/>
        <end position="61"/>
    </location>
</feature>